<dbReference type="EMBL" id="OU594965">
    <property type="protein sequence ID" value="CAG9286859.1"/>
    <property type="molecule type" value="Genomic_DNA"/>
</dbReference>
<gene>
    <name evidence="3" type="ORF">PTTT1_LOCUS33688</name>
</gene>
<evidence type="ECO:0000256" key="2">
    <source>
        <dbReference type="SAM" id="Phobius"/>
    </source>
</evidence>
<feature type="transmembrane region" description="Helical" evidence="2">
    <location>
        <begin position="122"/>
        <end position="143"/>
    </location>
</feature>
<organism evidence="3">
    <name type="scientific">Phaeodactylum tricornutum</name>
    <name type="common">Diatom</name>
    <dbReference type="NCBI Taxonomy" id="2850"/>
    <lineage>
        <taxon>Eukaryota</taxon>
        <taxon>Sar</taxon>
        <taxon>Stramenopiles</taxon>
        <taxon>Ochrophyta</taxon>
        <taxon>Bacillariophyta</taxon>
        <taxon>Bacillariophyceae</taxon>
        <taxon>Bacillariophycidae</taxon>
        <taxon>Naviculales</taxon>
        <taxon>Phaeodactylaceae</taxon>
        <taxon>Phaeodactylum</taxon>
    </lineage>
</organism>
<name>A0A8J9X903_PHATR</name>
<evidence type="ECO:0008006" key="4">
    <source>
        <dbReference type="Google" id="ProtNLM"/>
    </source>
</evidence>
<keyword evidence="2" id="KW-1133">Transmembrane helix</keyword>
<accession>A0A8J9X903</accession>
<feature type="region of interest" description="Disordered" evidence="1">
    <location>
        <begin position="166"/>
        <end position="190"/>
    </location>
</feature>
<reference evidence="3" key="1">
    <citation type="submission" date="2022-02" db="EMBL/GenBank/DDBJ databases">
        <authorList>
            <person name="Giguere J D."/>
        </authorList>
    </citation>
    <scope>NUCLEOTIDE SEQUENCE</scope>
    <source>
        <strain evidence="3">CCAP 1055/1</strain>
    </source>
</reference>
<dbReference type="AlphaFoldDB" id="A0A8J9X903"/>
<protein>
    <recommendedName>
        <fullName evidence="4">Transmembrane protein</fullName>
    </recommendedName>
</protein>
<evidence type="ECO:0000256" key="1">
    <source>
        <dbReference type="SAM" id="MobiDB-lite"/>
    </source>
</evidence>
<sequence>MIRRQRSVSMKLIITVAHSLSLVLVTCLLARSVAFTAPSRPVSVPRTVEHARFGAVPVSSVMARHRSARHPMFMTEDAPEAQREETIPATSPQAVRQKVAAEKEKSGLAKAVLLAVPLFCKFVIVLCIKFLTDLVVFPLLWTYRLARLTKKKILGLFGKRSSPFDGANGDVQGNKDAPNQALPPKMSKGL</sequence>
<keyword evidence="2" id="KW-0812">Transmembrane</keyword>
<keyword evidence="2" id="KW-0472">Membrane</keyword>
<dbReference type="Proteomes" id="UP000836788">
    <property type="component" value="Chromosome 24"/>
</dbReference>
<proteinExistence type="predicted"/>
<evidence type="ECO:0000313" key="3">
    <source>
        <dbReference type="EMBL" id="CAG9286859.1"/>
    </source>
</evidence>